<proteinExistence type="inferred from homology"/>
<feature type="transmembrane region" description="Helical" evidence="7">
    <location>
        <begin position="80"/>
        <end position="99"/>
    </location>
</feature>
<feature type="transmembrane region" description="Helical" evidence="7">
    <location>
        <begin position="168"/>
        <end position="190"/>
    </location>
</feature>
<feature type="transmembrane region" description="Helical" evidence="7">
    <location>
        <begin position="111"/>
        <end position="132"/>
    </location>
</feature>
<feature type="transmembrane region" description="Helical" evidence="7">
    <location>
        <begin position="322"/>
        <end position="342"/>
    </location>
</feature>
<evidence type="ECO:0000313" key="9">
    <source>
        <dbReference type="EMBL" id="KAE8422279.1"/>
    </source>
</evidence>
<dbReference type="InterPro" id="IPR001958">
    <property type="entry name" value="Tet-R_TetA/multi-R_MdtG-like"/>
</dbReference>
<feature type="transmembrane region" description="Helical" evidence="7">
    <location>
        <begin position="379"/>
        <end position="407"/>
    </location>
</feature>
<sequence>MSSEPRLLHLRASTRLIIGAVAFAVFTVCLLMLVPLSFCADYRADAQDMLLYGIVVPVIPTALEQRVHLPPGNRQRWTSALLAIYAAGLLIASPVFGLIADQTNSRRVPLLFGLIAFAAATALLCVGTNLGLWISGRLFQGISAAMVWTVSLALLVDTVNETQIGKAMGVIGTAISVGTMLGPLLGGVLYQHGGYYSVFGLAFGVIAIDLLLRLAMIEKRHAEKWLSTPSAMSETAHSSTQQQESQALRDGVTRGQVAGGYRSTKSQVQVGHLKPLLVLIRSPRMAITLFAYFVMASLMTAFDSVLPLFVKETFGWGQTGEGLIFVPLFLPHFLEPLAGAVLDRFPASGRYLTAGSLLGMTPFLVLLRLVTHDSIEQKILLSALLILIGLTFAAGLPPLLAEISYLIAAKEKEHQGIFGAHGAVAQGYGLFNCAFAAGSLVGPIWAGMIRDEYGWGTMSWSLGVLSSFASVPTLLFLGGSIYSRS</sequence>
<comment type="similarity">
    <text evidence="2">Belongs to the major facilitator superfamily. Vesicular transporter family.</text>
</comment>
<keyword evidence="10" id="KW-1185">Reference proteome</keyword>
<dbReference type="PRINTS" id="PR01035">
    <property type="entry name" value="TCRTETA"/>
</dbReference>
<name>A0ABQ6WYW9_9EURO</name>
<dbReference type="CDD" id="cd17325">
    <property type="entry name" value="MFS_MdtG_SLC18_like"/>
    <property type="match status" value="1"/>
</dbReference>
<feature type="transmembrane region" description="Helical" evidence="7">
    <location>
        <begin position="16"/>
        <end position="38"/>
    </location>
</feature>
<keyword evidence="6 7" id="KW-0472">Membrane</keyword>
<evidence type="ECO:0000313" key="10">
    <source>
        <dbReference type="Proteomes" id="UP000325395"/>
    </source>
</evidence>
<dbReference type="Gene3D" id="1.20.1250.20">
    <property type="entry name" value="MFS general substrate transporter like domains"/>
    <property type="match status" value="2"/>
</dbReference>
<keyword evidence="4 7" id="KW-0812">Transmembrane</keyword>
<dbReference type="InterPro" id="IPR011701">
    <property type="entry name" value="MFS"/>
</dbReference>
<evidence type="ECO:0000256" key="2">
    <source>
        <dbReference type="ARBA" id="ARBA00006829"/>
    </source>
</evidence>
<evidence type="ECO:0000259" key="8">
    <source>
        <dbReference type="PROSITE" id="PS50850"/>
    </source>
</evidence>
<accession>A0ABQ6WYW9</accession>
<dbReference type="EMBL" id="ML735695">
    <property type="protein sequence ID" value="KAE8422279.1"/>
    <property type="molecule type" value="Genomic_DNA"/>
</dbReference>
<feature type="domain" description="Major facilitator superfamily (MFS) profile" evidence="8">
    <location>
        <begin position="17"/>
        <end position="481"/>
    </location>
</feature>
<keyword evidence="3" id="KW-0813">Transport</keyword>
<evidence type="ECO:0000256" key="4">
    <source>
        <dbReference type="ARBA" id="ARBA00022692"/>
    </source>
</evidence>
<feature type="transmembrane region" description="Helical" evidence="7">
    <location>
        <begin position="460"/>
        <end position="482"/>
    </location>
</feature>
<feature type="transmembrane region" description="Helical" evidence="7">
    <location>
        <begin position="428"/>
        <end position="448"/>
    </location>
</feature>
<feature type="transmembrane region" description="Helical" evidence="7">
    <location>
        <begin position="349"/>
        <end position="367"/>
    </location>
</feature>
<dbReference type="Pfam" id="PF07690">
    <property type="entry name" value="MFS_1"/>
    <property type="match status" value="1"/>
</dbReference>
<organism evidence="9 10">
    <name type="scientific">Aspergillus pseudocaelatus</name>
    <dbReference type="NCBI Taxonomy" id="1825620"/>
    <lineage>
        <taxon>Eukaryota</taxon>
        <taxon>Fungi</taxon>
        <taxon>Dikarya</taxon>
        <taxon>Ascomycota</taxon>
        <taxon>Pezizomycotina</taxon>
        <taxon>Eurotiomycetes</taxon>
        <taxon>Eurotiomycetidae</taxon>
        <taxon>Eurotiales</taxon>
        <taxon>Aspergillaceae</taxon>
        <taxon>Aspergillus</taxon>
        <taxon>Aspergillus subgen. Circumdati</taxon>
    </lineage>
</organism>
<dbReference type="InterPro" id="IPR036259">
    <property type="entry name" value="MFS_trans_sf"/>
</dbReference>
<feature type="transmembrane region" description="Helical" evidence="7">
    <location>
        <begin position="138"/>
        <end position="156"/>
    </location>
</feature>
<reference evidence="9 10" key="1">
    <citation type="submission" date="2019-04" db="EMBL/GenBank/DDBJ databases">
        <authorList>
            <consortium name="DOE Joint Genome Institute"/>
            <person name="Mondo S."/>
            <person name="Kjaerbolling I."/>
            <person name="Vesth T."/>
            <person name="Frisvad J.C."/>
            <person name="Nybo J.L."/>
            <person name="Theobald S."/>
            <person name="Kildgaard S."/>
            <person name="Isbrandt T."/>
            <person name="Kuo A."/>
            <person name="Sato A."/>
            <person name="Lyhne E.K."/>
            <person name="Kogle M.E."/>
            <person name="Wiebenga A."/>
            <person name="Kun R.S."/>
            <person name="Lubbers R.J."/>
            <person name="Makela M.R."/>
            <person name="Barry K."/>
            <person name="Chovatia M."/>
            <person name="Clum A."/>
            <person name="Daum C."/>
            <person name="Haridas S."/>
            <person name="He G."/>
            <person name="LaButti K."/>
            <person name="Lipzen A."/>
            <person name="Riley R."/>
            <person name="Salamov A."/>
            <person name="Simmons B.A."/>
            <person name="Magnuson J.K."/>
            <person name="Henrissat B."/>
            <person name="Mortensen U.H."/>
            <person name="Larsen T.O."/>
            <person name="Devries R.P."/>
            <person name="Grigoriev I.V."/>
            <person name="Machida M."/>
            <person name="Baker S.E."/>
            <person name="Andersen M.R."/>
            <person name="Cantor M.N."/>
            <person name="Hua S.X."/>
        </authorList>
    </citation>
    <scope>NUCLEOTIDE SEQUENCE [LARGE SCALE GENOMIC DNA]</scope>
    <source>
        <strain evidence="9 10">CBS 117616</strain>
    </source>
</reference>
<dbReference type="SUPFAM" id="SSF103473">
    <property type="entry name" value="MFS general substrate transporter"/>
    <property type="match status" value="1"/>
</dbReference>
<evidence type="ECO:0000256" key="1">
    <source>
        <dbReference type="ARBA" id="ARBA00004141"/>
    </source>
</evidence>
<feature type="transmembrane region" description="Helical" evidence="7">
    <location>
        <begin position="50"/>
        <end position="68"/>
    </location>
</feature>
<dbReference type="Proteomes" id="UP000325395">
    <property type="component" value="Unassembled WGS sequence"/>
</dbReference>
<evidence type="ECO:0000256" key="3">
    <source>
        <dbReference type="ARBA" id="ARBA00022448"/>
    </source>
</evidence>
<comment type="subcellular location">
    <subcellularLocation>
        <location evidence="1">Membrane</location>
        <topology evidence="1">Multi-pass membrane protein</topology>
    </subcellularLocation>
</comment>
<dbReference type="PROSITE" id="PS50850">
    <property type="entry name" value="MFS"/>
    <property type="match status" value="1"/>
</dbReference>
<evidence type="ECO:0000256" key="6">
    <source>
        <dbReference type="ARBA" id="ARBA00023136"/>
    </source>
</evidence>
<dbReference type="InterPro" id="IPR020846">
    <property type="entry name" value="MFS_dom"/>
</dbReference>
<keyword evidence="5 7" id="KW-1133">Transmembrane helix</keyword>
<evidence type="ECO:0000256" key="7">
    <source>
        <dbReference type="SAM" id="Phobius"/>
    </source>
</evidence>
<protein>
    <submittedName>
        <fullName evidence="9">MFS transporter</fullName>
    </submittedName>
</protein>
<dbReference type="InterPro" id="IPR050930">
    <property type="entry name" value="MFS_Vesicular_Transporter"/>
</dbReference>
<dbReference type="PANTHER" id="PTHR23506:SF23">
    <property type="entry name" value="GH10249P"/>
    <property type="match status" value="1"/>
</dbReference>
<feature type="transmembrane region" description="Helical" evidence="7">
    <location>
        <begin position="289"/>
        <end position="310"/>
    </location>
</feature>
<feature type="transmembrane region" description="Helical" evidence="7">
    <location>
        <begin position="196"/>
        <end position="216"/>
    </location>
</feature>
<evidence type="ECO:0000256" key="5">
    <source>
        <dbReference type="ARBA" id="ARBA00022989"/>
    </source>
</evidence>
<dbReference type="PANTHER" id="PTHR23506">
    <property type="entry name" value="GH10249P"/>
    <property type="match status" value="1"/>
</dbReference>
<gene>
    <name evidence="9" type="ORF">BDV36DRAFT_291456</name>
</gene>